<feature type="region of interest" description="Disordered" evidence="1">
    <location>
        <begin position="1141"/>
        <end position="1451"/>
    </location>
</feature>
<feature type="compositionally biased region" description="Low complexity" evidence="1">
    <location>
        <begin position="809"/>
        <end position="819"/>
    </location>
</feature>
<feature type="compositionally biased region" description="Pro residues" evidence="1">
    <location>
        <begin position="796"/>
        <end position="807"/>
    </location>
</feature>
<organism evidence="3 4">
    <name type="scientific">Thermomonospora umbrina</name>
    <dbReference type="NCBI Taxonomy" id="111806"/>
    <lineage>
        <taxon>Bacteria</taxon>
        <taxon>Bacillati</taxon>
        <taxon>Actinomycetota</taxon>
        <taxon>Actinomycetes</taxon>
        <taxon>Streptosporangiales</taxon>
        <taxon>Thermomonosporaceae</taxon>
        <taxon>Thermomonospora</taxon>
    </lineage>
</organism>
<feature type="compositionally biased region" description="Low complexity" evidence="1">
    <location>
        <begin position="887"/>
        <end position="898"/>
    </location>
</feature>
<feature type="compositionally biased region" description="Low complexity" evidence="1">
    <location>
        <begin position="1354"/>
        <end position="1402"/>
    </location>
</feature>
<feature type="compositionally biased region" description="Acidic residues" evidence="1">
    <location>
        <begin position="1637"/>
        <end position="1650"/>
    </location>
</feature>
<evidence type="ECO:0000313" key="3">
    <source>
        <dbReference type="EMBL" id="REE97159.1"/>
    </source>
</evidence>
<dbReference type="PROSITE" id="PS51996">
    <property type="entry name" value="TR_MART"/>
    <property type="match status" value="1"/>
</dbReference>
<feature type="compositionally biased region" description="Polar residues" evidence="1">
    <location>
        <begin position="821"/>
        <end position="837"/>
    </location>
</feature>
<feature type="domain" description="ADP ribosyltransferase" evidence="2">
    <location>
        <begin position="1909"/>
        <end position="2024"/>
    </location>
</feature>
<dbReference type="EMBL" id="QTTT01000001">
    <property type="protein sequence ID" value="REE97159.1"/>
    <property type="molecule type" value="Genomic_DNA"/>
</dbReference>
<reference evidence="3 4" key="1">
    <citation type="submission" date="2018-08" db="EMBL/GenBank/DDBJ databases">
        <title>Sequencing the genomes of 1000 actinobacteria strains.</title>
        <authorList>
            <person name="Klenk H.-P."/>
        </authorList>
    </citation>
    <scope>NUCLEOTIDE SEQUENCE [LARGE SCALE GENOMIC DNA]</scope>
    <source>
        <strain evidence="3 4">DSM 43927</strain>
    </source>
</reference>
<feature type="compositionally biased region" description="Low complexity" evidence="1">
    <location>
        <begin position="1246"/>
        <end position="1267"/>
    </location>
</feature>
<proteinExistence type="predicted"/>
<feature type="compositionally biased region" description="Pro residues" evidence="1">
    <location>
        <begin position="471"/>
        <end position="492"/>
    </location>
</feature>
<feature type="region of interest" description="Disordered" evidence="1">
    <location>
        <begin position="1572"/>
        <end position="1769"/>
    </location>
</feature>
<feature type="compositionally biased region" description="Pro residues" evidence="1">
    <location>
        <begin position="1170"/>
        <end position="1187"/>
    </location>
</feature>
<dbReference type="GO" id="GO:0005576">
    <property type="term" value="C:extracellular region"/>
    <property type="evidence" value="ECO:0007669"/>
    <property type="project" value="InterPro"/>
</dbReference>
<feature type="compositionally biased region" description="Polar residues" evidence="1">
    <location>
        <begin position="845"/>
        <end position="864"/>
    </location>
</feature>
<dbReference type="SUPFAM" id="SSF56399">
    <property type="entry name" value="ADP-ribosylation"/>
    <property type="match status" value="1"/>
</dbReference>
<dbReference type="Proteomes" id="UP000256661">
    <property type="component" value="Unassembled WGS sequence"/>
</dbReference>
<dbReference type="InterPro" id="IPR035099">
    <property type="entry name" value="Anthrax_toxin_C-terminal"/>
</dbReference>
<keyword evidence="4" id="KW-1185">Reference proteome</keyword>
<feature type="compositionally biased region" description="Low complexity" evidence="1">
    <location>
        <begin position="1193"/>
        <end position="1206"/>
    </location>
</feature>
<feature type="compositionally biased region" description="Polar residues" evidence="1">
    <location>
        <begin position="1315"/>
        <end position="1337"/>
    </location>
</feature>
<feature type="compositionally biased region" description="Basic and acidic residues" evidence="1">
    <location>
        <begin position="567"/>
        <end position="582"/>
    </location>
</feature>
<feature type="compositionally biased region" description="Gly residues" evidence="1">
    <location>
        <begin position="1725"/>
        <end position="1736"/>
    </location>
</feature>
<feature type="compositionally biased region" description="Low complexity" evidence="1">
    <location>
        <begin position="1159"/>
        <end position="1169"/>
    </location>
</feature>
<evidence type="ECO:0000259" key="2">
    <source>
        <dbReference type="Pfam" id="PF03496"/>
    </source>
</evidence>
<keyword evidence="3" id="KW-0808">Transferase</keyword>
<protein>
    <submittedName>
        <fullName evidence="3">ADP-ribosyltransferase exoenzyme</fullName>
    </submittedName>
</protein>
<dbReference type="Pfam" id="PF03496">
    <property type="entry name" value="ADPrib_exo_Tox"/>
    <property type="match status" value="1"/>
</dbReference>
<feature type="compositionally biased region" description="Low complexity" evidence="1">
    <location>
        <begin position="1703"/>
        <end position="1722"/>
    </location>
</feature>
<dbReference type="GO" id="GO:0016740">
    <property type="term" value="F:transferase activity"/>
    <property type="evidence" value="ECO:0007669"/>
    <property type="project" value="UniProtKB-KW"/>
</dbReference>
<feature type="region of interest" description="Disordered" evidence="1">
    <location>
        <begin position="1"/>
        <end position="24"/>
    </location>
</feature>
<accession>A0A3D9SML2</accession>
<comment type="caution">
    <text evidence="3">The sequence shown here is derived from an EMBL/GenBank/DDBJ whole genome shotgun (WGS) entry which is preliminary data.</text>
</comment>
<name>A0A3D9SML2_9ACTN</name>
<evidence type="ECO:0000313" key="4">
    <source>
        <dbReference type="Proteomes" id="UP000256661"/>
    </source>
</evidence>
<feature type="region of interest" description="Disordered" evidence="1">
    <location>
        <begin position="115"/>
        <end position="209"/>
    </location>
</feature>
<feature type="compositionally biased region" description="Low complexity" evidence="1">
    <location>
        <begin position="1617"/>
        <end position="1626"/>
    </location>
</feature>
<evidence type="ECO:0000256" key="1">
    <source>
        <dbReference type="SAM" id="MobiDB-lite"/>
    </source>
</evidence>
<dbReference type="Gene3D" id="3.90.176.10">
    <property type="entry name" value="Toxin ADP-ribosyltransferase, Chain A, domain 1"/>
    <property type="match status" value="1"/>
</dbReference>
<feature type="compositionally biased region" description="Gly residues" evidence="1">
    <location>
        <begin position="1421"/>
        <end position="1442"/>
    </location>
</feature>
<feature type="region of interest" description="Disordered" evidence="1">
    <location>
        <begin position="424"/>
        <end position="911"/>
    </location>
</feature>
<dbReference type="SUPFAM" id="SSF81298">
    <property type="entry name" value="Adenylylcyclase toxin (the edema factor)"/>
    <property type="match status" value="1"/>
</dbReference>
<feature type="compositionally biased region" description="Polar residues" evidence="1">
    <location>
        <begin position="1273"/>
        <end position="1287"/>
    </location>
</feature>
<feature type="compositionally biased region" description="Polar residues" evidence="1">
    <location>
        <begin position="1676"/>
        <end position="1700"/>
    </location>
</feature>
<dbReference type="InterPro" id="IPR003540">
    <property type="entry name" value="ADP-ribosyltransferase"/>
</dbReference>
<sequence>MWRAGTETPAGRAYFGSDQPGLRDLASRVPADPDRFTLDMHGGPDGLRLGDRTLSVDDAAALIRNDPNWGGRPVRLIACDTGGDYARQLAQRLGVPVEAPTGLAWTDQNGRVFASSAQQEPGGGRTPTWPPDGAWNTHHPNGDVTPAGENGFTGPDRTSGDAPEAPLARDAEGPPPPDDDPPREESTTDRDGDEDDSGEPEHDFDNPLQPADIERKYGMLERAQVHFQAFADGENLVIDVRPTNADSVRHLHEGAIPKPPEIKAKTVGKWDLYLNPDLTDADLGAVAMFMPADPEPHRANLSEGDFAALEKRYRQRLIEFGKYEQKMADLEADGSFRIDERGMVEGFRDGEWRTVAGDNDLWDIRRPDGSRLSDAEYQELIDDMRRTQHMGVEHGAMMYWTPDNPHDHQEIYLPIIAGHQEGPNGEPLVRFAPGEPPRLVWGATPVPDPNAPPWATQDPNPNSPSRDHPRPGSPSPPPPDPTEPPRNTPPAVAPHGDSTAPPQTGTRTDEPGATSPPTEHNAGQAPQPRPVPSSETPSPTNPQAGPQPPTGAPRDAGDSTPPPQDGTRTDERKAPIGGDAERPSQAGPVPSSETPAGSEPPAGTQPPATATRDLGDSTAPSQGGTRTDERGAPIGGDAGRPSQPGPVPSSETPAGSEPPAGNQPPRSGTRDAGESAPPPQGGTRTHGREAPIGGDAERPSQAGPVPSSETQAGGEPPVGNQPPRGTTRDVGDSALPPQSGVRTDERGAPVEGDGGQPSQPRPVPSAETSSPNEPPAETQAKDEDDGDEGAGGVRPGPGPQPTPPGGPAPGASAEGHPPAGTSPQVTSPASAGSQPHGQPTPPPGSTSLATSPSDMASSGSTGRVPSTGPAEGTEPASERQGDVPRQTGGAPTAPTSPTEGGGHDFDSPLTSSRIESQYGIPERNQERFQGVAEHENLLIDVRPTNPDSVRWLNEGAIPKPQDIKAKTVNEYDLLLCDRLPRDAQGLVALFEPTMPQRHEVDLTDSQWSELEQRYRKRMTEWAYLNDQIGYGDQEGRFRVTDDALVQGVDRNGEWRPITGDHDIFDIRHPDGSRLSPEEEHQVISDMRDRDMGVQHGPHMYWDPPAGSHARTEIYEPIVRAHQEGPNGEPLVRFAPGRPPRLVWAEPLDAGTNDAPTPSTPTDTRLTGPTPGTPPPSGTPPPANPQPTPANGEPTPTAGQPTPAAGQLPPSPGHPAPSSAQPAPSSGPPVPNAGQPAPSGGQPVPNAAQPASTGGSAAPSGGRPVPSGDWPTSPGGQPTPAGQLTPAGQPTPAGGQLHPSASQPAPSRGQPAPSGSRPSPNVGQPASAGGTSDGQPASSGGRPVPPGGQLGSSGGQPPSSGGEFGPSAGRPAPSAASYGGRPPASRVEGGVPVVPGSPTLSPPAGGQAVASGGGPLVSPSSGEGGPAAGERGGPEGSDGGGEEGAGERSQGLPDGLREVWQASVETPAGRALYGADEAGMRDLARAVPAEPGRYVLDAHGDVDGIRVGERRLGVDEVAALVRNDPGWDGRTPVMLLSCDVGQGDFAARLAERLGVPVVAPTTQAWSDSQGRVFAATSQPGPDGRPTPTWPPDGAWNAHHPGGEVTPAGRDGHIGDVGDTTTPPTDAAARGDSPPADDATSDGESTDGDSPSDGDSASNGQTPGGQTPRGETPGGDTRSGQIQNSETQSGQAPSGETQSGETPSEESPGGQTPGGQTQSGESPSGEPPGGESPGGQIPGGETRSGETPEGESGDRAGPRGEFPGEVGEDGVRRFERDGLGARYGDEVLGDVFRALPPEQQQAVRDYTQNSGPFNDTLRLTDPSALDDLIASWRDDGYRGWGLFEVTPGRVPTLEDLYAAIDRPDLTPDQRDLLERVFDADDPAHELDGILRNEAGMRGTIMMVFGSWPTPEDVHARIAMVDDALARPLPETVEVLRALQDLSFIPEFDPDDPEALEGVRWTEEGFTSSSLGARFAHIDGLPPEVRMRLEVPAGTPALWVGENSFYPDQRELILARPLTYEISEVRVLPNGKMEVRARVVPSESSDSMES</sequence>
<gene>
    <name evidence="3" type="ORF">DFJ69_2616</name>
</gene>
<dbReference type="PRINTS" id="PR01217">
    <property type="entry name" value="PRICHEXTENSN"/>
</dbReference>
<feature type="compositionally biased region" description="Low complexity" evidence="1">
    <location>
        <begin position="600"/>
        <end position="611"/>
    </location>
</feature>